<dbReference type="Pfam" id="PF07686">
    <property type="entry name" value="V-set"/>
    <property type="match status" value="2"/>
</dbReference>
<keyword evidence="8" id="KW-1133">Transmembrane helix</keyword>
<dbReference type="CDD" id="cd00174">
    <property type="entry name" value="SH3"/>
    <property type="match status" value="1"/>
</dbReference>
<dbReference type="InterPro" id="IPR001452">
    <property type="entry name" value="SH3_domain"/>
</dbReference>
<keyword evidence="4" id="KW-1015">Disulfide bond</keyword>
<feature type="domain" description="Ig-like" evidence="11">
    <location>
        <begin position="612"/>
        <end position="703"/>
    </location>
</feature>
<keyword evidence="3 8" id="KW-0472">Membrane</keyword>
<dbReference type="PROSITE" id="PS50002">
    <property type="entry name" value="SH3"/>
    <property type="match status" value="2"/>
</dbReference>
<keyword evidence="8" id="KW-0812">Transmembrane</keyword>
<dbReference type="InterPro" id="IPR051275">
    <property type="entry name" value="Cell_adhesion_signaling"/>
</dbReference>
<dbReference type="Pfam" id="PF13927">
    <property type="entry name" value="Ig_3"/>
    <property type="match status" value="4"/>
</dbReference>
<evidence type="ECO:0000313" key="12">
    <source>
        <dbReference type="EMBL" id="EEN58329.1"/>
    </source>
</evidence>
<dbReference type="SMART" id="SM00326">
    <property type="entry name" value="SH3"/>
    <property type="match status" value="2"/>
</dbReference>
<sequence>MQFHGTVRVVFAGVIIFLTSANCAFAQSSIGLTLPASVNTVLGDPVTLPATYDTSSKIVLVHWSKVDKTDPNLRRQPVFSYYPTSKSSKLKAYGDYEGRTELVGSASLKIQSTTDEDEGTFALQIAAEGEGTQEGFVDLKILRSPSVTVGPSNPYVISVGRAVSLSCFVRNAKPNITALRWTKDGAEIDSARFETKYSGGNLQSPNLVIRHITRSDAGVYTCTADHVVRPGSASLTLNVHYPARIVSMSESQQVAVADHVTLQCIAEGNPPPNITWARNGRRLRSVTRSVSRDVRECSMVFENVGVNATGTYVCTADNNVDKSDVKSVMLTVDDVGSTVAILVGAIAGGLWLLVCMGLTFYFLRRRRQRAEKKRFSFYCKMGRTSHGPLGDTVQQDMLDIGRHPDLQLPEKSTMPSAPMSGIETLRRSKKLRERRYARAIYPYSTQEDNELNLEIHDVIEVLEGEDGGWCLGYLSGRIGLFPSNYVRFITAKEGCLCQSSIGLTLPDTVNTIAGDPVTLPATFRTDRRIATITWTKLEKNGDKRTPILTNIPMMASTEAHGSYEGRVELVGKASLKIDRTTAEDQGRYVLTLVGQGIGTEEGFIELNVMVPPRIAVGPSDPVMAASGRSATLTCSVTEAKPNITSLHWEKDGSLIDSSRLVTKYSGGNLQSTNLVIHFVTRGDAGVYKCIADHVVRRVSAALTVRVLYPATILSISDSQTVSVSDRVTLQCVAEGNPPPNITWTRNGVRLRGTTKSVSRDVRAESVVLDDVTVNASGIYACTAANSVGKSDLKSVEVIVQGSQSWLDDSSIAILVGAIAGGLWLAICVGLAVYFVRRRRNRQDKKRFAFYYNMGRKQPDGTDGKTGEETLEVTRHPHLKLPAKPVSGAPTYGGIDTMRRTKGKVRRYGLVLYTYHPQEDNELYLEIDDVIEVLEGEDGGWCLGYLRGRIGLFPSNYVKFLSASQVSASKLRELYDSSDPNRRSGKSSV</sequence>
<protein>
    <recommendedName>
        <fullName evidence="13">Hemicentin-1-like</fullName>
    </recommendedName>
</protein>
<reference evidence="12" key="1">
    <citation type="journal article" date="2008" name="Nature">
        <title>The amphioxus genome and the evolution of the chordate karyotype.</title>
        <authorList>
            <consortium name="US DOE Joint Genome Institute (JGI-PGF)"/>
            <person name="Putnam N.H."/>
            <person name="Butts T."/>
            <person name="Ferrier D.E.K."/>
            <person name="Furlong R.F."/>
            <person name="Hellsten U."/>
            <person name="Kawashima T."/>
            <person name="Robinson-Rechavi M."/>
            <person name="Shoguchi E."/>
            <person name="Terry A."/>
            <person name="Yu J.-K."/>
            <person name="Benito-Gutierrez E.L."/>
            <person name="Dubchak I."/>
            <person name="Garcia-Fernandez J."/>
            <person name="Gibson-Brown J.J."/>
            <person name="Grigoriev I.V."/>
            <person name="Horton A.C."/>
            <person name="de Jong P.J."/>
            <person name="Jurka J."/>
            <person name="Kapitonov V.V."/>
            <person name="Kohara Y."/>
            <person name="Kuroki Y."/>
            <person name="Lindquist E."/>
            <person name="Lucas S."/>
            <person name="Osoegawa K."/>
            <person name="Pennacchio L.A."/>
            <person name="Salamov A.A."/>
            <person name="Satou Y."/>
            <person name="Sauka-Spengler T."/>
            <person name="Schmutz J."/>
            <person name="Shin-I T."/>
            <person name="Toyoda A."/>
            <person name="Bronner-Fraser M."/>
            <person name="Fujiyama A."/>
            <person name="Holland L.Z."/>
            <person name="Holland P.W.H."/>
            <person name="Satoh N."/>
            <person name="Rokhsar D.S."/>
        </authorList>
    </citation>
    <scope>NUCLEOTIDE SEQUENCE [LARGE SCALE GENOMIC DNA]</scope>
    <source>
        <strain evidence="12">S238N-H82</strain>
        <tissue evidence="12">Testes</tissue>
    </source>
</reference>
<feature type="domain" description="Ig-like" evidence="11">
    <location>
        <begin position="709"/>
        <end position="796"/>
    </location>
</feature>
<dbReference type="InterPro" id="IPR003599">
    <property type="entry name" value="Ig_sub"/>
</dbReference>
<dbReference type="Pfam" id="PF14604">
    <property type="entry name" value="SH3_9"/>
    <property type="match status" value="2"/>
</dbReference>
<gene>
    <name evidence="12" type="ORF">BRAFLDRAFT_94331</name>
</gene>
<organism>
    <name type="scientific">Branchiostoma floridae</name>
    <name type="common">Florida lancelet</name>
    <name type="synonym">Amphioxus</name>
    <dbReference type="NCBI Taxonomy" id="7739"/>
    <lineage>
        <taxon>Eukaryota</taxon>
        <taxon>Metazoa</taxon>
        <taxon>Chordata</taxon>
        <taxon>Cephalochordata</taxon>
        <taxon>Leptocardii</taxon>
        <taxon>Amphioxiformes</taxon>
        <taxon>Branchiostomatidae</taxon>
        <taxon>Branchiostoma</taxon>
    </lineage>
</organism>
<dbReference type="SUPFAM" id="SSF50044">
    <property type="entry name" value="SH3-domain"/>
    <property type="match status" value="2"/>
</dbReference>
<dbReference type="InterPro" id="IPR036028">
    <property type="entry name" value="SH3-like_dom_sf"/>
</dbReference>
<dbReference type="CDD" id="cd12087">
    <property type="entry name" value="TM_EGFR-like"/>
    <property type="match status" value="1"/>
</dbReference>
<feature type="transmembrane region" description="Helical" evidence="8">
    <location>
        <begin position="339"/>
        <end position="363"/>
    </location>
</feature>
<keyword evidence="6" id="KW-0393">Immunoglobulin domain</keyword>
<dbReference type="SMART" id="SM00409">
    <property type="entry name" value="IG"/>
    <property type="match status" value="6"/>
</dbReference>
<dbReference type="eggNOG" id="KOG4348">
    <property type="taxonomic scope" value="Eukaryota"/>
</dbReference>
<dbReference type="InterPro" id="IPR013783">
    <property type="entry name" value="Ig-like_fold"/>
</dbReference>
<feature type="chain" id="PRO_5002935436" description="Hemicentin-1-like" evidence="9">
    <location>
        <begin position="27"/>
        <end position="988"/>
    </location>
</feature>
<dbReference type="CDD" id="cd00096">
    <property type="entry name" value="Ig"/>
    <property type="match status" value="2"/>
</dbReference>
<evidence type="ECO:0000256" key="7">
    <source>
        <dbReference type="PROSITE-ProRule" id="PRU00192"/>
    </source>
</evidence>
<dbReference type="Gene3D" id="2.30.30.40">
    <property type="entry name" value="SH3 Domains"/>
    <property type="match status" value="2"/>
</dbReference>
<dbReference type="Gene3D" id="2.60.40.10">
    <property type="entry name" value="Immunoglobulins"/>
    <property type="match status" value="6"/>
</dbReference>
<name>C3YN10_BRAFL</name>
<evidence type="ECO:0000256" key="5">
    <source>
        <dbReference type="ARBA" id="ARBA00023180"/>
    </source>
</evidence>
<dbReference type="GO" id="GO:0016020">
    <property type="term" value="C:membrane"/>
    <property type="evidence" value="ECO:0007669"/>
    <property type="project" value="UniProtKB-SubCell"/>
</dbReference>
<dbReference type="PANTHER" id="PTHR11640:SF164">
    <property type="entry name" value="MAM DOMAIN-CONTAINING GLYCOSYLPHOSPHATIDYLINOSITOL ANCHOR PROTEIN 1"/>
    <property type="match status" value="1"/>
</dbReference>
<feature type="domain" description="SH3" evidence="10">
    <location>
        <begin position="903"/>
        <end position="962"/>
    </location>
</feature>
<evidence type="ECO:0008006" key="13">
    <source>
        <dbReference type="Google" id="ProtNLM"/>
    </source>
</evidence>
<evidence type="ECO:0000256" key="9">
    <source>
        <dbReference type="SAM" id="SignalP"/>
    </source>
</evidence>
<dbReference type="AlphaFoldDB" id="C3YN10"/>
<evidence type="ECO:0000259" key="10">
    <source>
        <dbReference type="PROSITE" id="PS50002"/>
    </source>
</evidence>
<keyword evidence="2 7" id="KW-0728">SH3 domain</keyword>
<feature type="domain" description="Ig-like" evidence="11">
    <location>
        <begin position="145"/>
        <end position="238"/>
    </location>
</feature>
<feature type="domain" description="Ig-like" evidence="11">
    <location>
        <begin position="242"/>
        <end position="331"/>
    </location>
</feature>
<feature type="signal peptide" evidence="9">
    <location>
        <begin position="1"/>
        <end position="26"/>
    </location>
</feature>
<keyword evidence="9" id="KW-0732">Signal</keyword>
<evidence type="ECO:0000259" key="11">
    <source>
        <dbReference type="PROSITE" id="PS50835"/>
    </source>
</evidence>
<dbReference type="PROSITE" id="PS50835">
    <property type="entry name" value="IG_LIKE"/>
    <property type="match status" value="4"/>
</dbReference>
<comment type="subcellular location">
    <subcellularLocation>
        <location evidence="1">Membrane</location>
        <topology evidence="1">Single-pass type I membrane protein</topology>
    </subcellularLocation>
</comment>
<proteinExistence type="predicted"/>
<dbReference type="InParanoid" id="C3YN10"/>
<dbReference type="InterPro" id="IPR013106">
    <property type="entry name" value="Ig_V-set"/>
</dbReference>
<evidence type="ECO:0000256" key="8">
    <source>
        <dbReference type="SAM" id="Phobius"/>
    </source>
</evidence>
<keyword evidence="5" id="KW-0325">Glycoprotein</keyword>
<evidence type="ECO:0000256" key="4">
    <source>
        <dbReference type="ARBA" id="ARBA00023157"/>
    </source>
</evidence>
<evidence type="ECO:0000256" key="6">
    <source>
        <dbReference type="ARBA" id="ARBA00023319"/>
    </source>
</evidence>
<feature type="transmembrane region" description="Helical" evidence="8">
    <location>
        <begin position="811"/>
        <end position="835"/>
    </location>
</feature>
<dbReference type="PANTHER" id="PTHR11640">
    <property type="entry name" value="NEPHRIN"/>
    <property type="match status" value="1"/>
</dbReference>
<dbReference type="InterPro" id="IPR036179">
    <property type="entry name" value="Ig-like_dom_sf"/>
</dbReference>
<dbReference type="EMBL" id="GG666532">
    <property type="protein sequence ID" value="EEN58329.1"/>
    <property type="molecule type" value="Genomic_DNA"/>
</dbReference>
<evidence type="ECO:0000256" key="1">
    <source>
        <dbReference type="ARBA" id="ARBA00004479"/>
    </source>
</evidence>
<feature type="domain" description="SH3" evidence="10">
    <location>
        <begin position="432"/>
        <end position="491"/>
    </location>
</feature>
<dbReference type="SUPFAM" id="SSF48726">
    <property type="entry name" value="Immunoglobulin"/>
    <property type="match status" value="6"/>
</dbReference>
<evidence type="ECO:0000256" key="3">
    <source>
        <dbReference type="ARBA" id="ARBA00023136"/>
    </source>
</evidence>
<dbReference type="eggNOG" id="KOG4475">
    <property type="taxonomic scope" value="Eukaryota"/>
</dbReference>
<dbReference type="InterPro" id="IPR007110">
    <property type="entry name" value="Ig-like_dom"/>
</dbReference>
<dbReference type="InterPro" id="IPR003598">
    <property type="entry name" value="Ig_sub2"/>
</dbReference>
<evidence type="ECO:0000256" key="2">
    <source>
        <dbReference type="ARBA" id="ARBA00022443"/>
    </source>
</evidence>
<accession>C3YN10</accession>
<dbReference type="SMART" id="SM00408">
    <property type="entry name" value="IGc2"/>
    <property type="match status" value="4"/>
</dbReference>